<dbReference type="PROSITE" id="PS51742">
    <property type="entry name" value="PPC"/>
    <property type="match status" value="1"/>
</dbReference>
<evidence type="ECO:0000313" key="2">
    <source>
        <dbReference type="EMBL" id="EMS79589.1"/>
    </source>
</evidence>
<reference evidence="2 3" key="1">
    <citation type="journal article" date="2013" name="Genome Announc.">
        <title>Draft Genome Sequence of Desulfotignum phosphitoxidans DSM 13687 Strain FiPS-3.</title>
        <authorList>
            <person name="Poehlein A."/>
            <person name="Daniel R."/>
            <person name="Simeonova D.D."/>
        </authorList>
    </citation>
    <scope>NUCLEOTIDE SEQUENCE [LARGE SCALE GENOMIC DNA]</scope>
    <source>
        <strain evidence="2 3">DSM 13687</strain>
    </source>
</reference>
<organism evidence="2 3">
    <name type="scientific">Desulfotignum phosphitoxidans DSM 13687</name>
    <dbReference type="NCBI Taxonomy" id="1286635"/>
    <lineage>
        <taxon>Bacteria</taxon>
        <taxon>Pseudomonadati</taxon>
        <taxon>Thermodesulfobacteriota</taxon>
        <taxon>Desulfobacteria</taxon>
        <taxon>Desulfobacterales</taxon>
        <taxon>Desulfobacteraceae</taxon>
        <taxon>Desulfotignum</taxon>
    </lineage>
</organism>
<evidence type="ECO:0000259" key="1">
    <source>
        <dbReference type="PROSITE" id="PS51742"/>
    </source>
</evidence>
<dbReference type="PATRIC" id="fig|1286635.3.peg.2173"/>
<dbReference type="EMBL" id="APJX01000004">
    <property type="protein sequence ID" value="EMS79589.1"/>
    <property type="molecule type" value="Genomic_DNA"/>
</dbReference>
<keyword evidence="3" id="KW-1185">Reference proteome</keyword>
<dbReference type="AlphaFoldDB" id="S0G294"/>
<protein>
    <recommendedName>
        <fullName evidence="1">PPC domain-containing protein</fullName>
    </recommendedName>
</protein>
<name>S0G294_9BACT</name>
<dbReference type="CDD" id="cd11378">
    <property type="entry name" value="DUF296"/>
    <property type="match status" value="1"/>
</dbReference>
<dbReference type="PANTHER" id="PTHR34988:SF1">
    <property type="entry name" value="DNA-BINDING PROTEIN"/>
    <property type="match status" value="1"/>
</dbReference>
<proteinExistence type="predicted"/>
<comment type="caution">
    <text evidence="2">The sequence shown here is derived from an EMBL/GenBank/DDBJ whole genome shotgun (WGS) entry which is preliminary data.</text>
</comment>
<dbReference type="RefSeq" id="WP_006965832.1">
    <property type="nucleotide sequence ID" value="NZ_APJX01000004.1"/>
</dbReference>
<sequence length="147" mass="15940">MKYSQAQPGRVFVIRLEDGEVIHEVIETFARNQGVRAASLVVLGGADKGSELVTGPKQGRRFPVTPQTHVLEEVHEVTGTGTLFPDETGNPVLHMHLACGRGDTTVTGCIRKGVKVWQMMEVILYELTGAGGVRKKDEVTGFAMLVP</sequence>
<dbReference type="Gene3D" id="3.30.1330.80">
    <property type="entry name" value="Hypothetical protein, similar to alpha- acetolactate decarboxylase, domain 2"/>
    <property type="match status" value="1"/>
</dbReference>
<feature type="domain" description="PPC" evidence="1">
    <location>
        <begin position="6"/>
        <end position="147"/>
    </location>
</feature>
<dbReference type="InterPro" id="IPR005175">
    <property type="entry name" value="PPC_dom"/>
</dbReference>
<dbReference type="Proteomes" id="UP000014216">
    <property type="component" value="Unassembled WGS sequence"/>
</dbReference>
<gene>
    <name evidence="2" type="ORF">Dpo_4c01370</name>
</gene>
<accession>S0G294</accession>
<dbReference type="SUPFAM" id="SSF117856">
    <property type="entry name" value="AF0104/ALDC/Ptd012-like"/>
    <property type="match status" value="1"/>
</dbReference>
<dbReference type="Pfam" id="PF03479">
    <property type="entry name" value="PCC"/>
    <property type="match status" value="1"/>
</dbReference>
<evidence type="ECO:0000313" key="3">
    <source>
        <dbReference type="Proteomes" id="UP000014216"/>
    </source>
</evidence>
<dbReference type="PANTHER" id="PTHR34988">
    <property type="entry name" value="PROTEIN, PUTATIVE-RELATED"/>
    <property type="match status" value="1"/>
</dbReference>
<dbReference type="OrthoDB" id="9798999at2"/>